<dbReference type="Pfam" id="PF12440">
    <property type="entry name" value="MAGE_N"/>
    <property type="match status" value="1"/>
</dbReference>
<dbReference type="InterPro" id="IPR021072">
    <property type="entry name" value="MAGE_N"/>
</dbReference>
<feature type="region of interest" description="Disordered" evidence="1">
    <location>
        <begin position="1"/>
        <end position="47"/>
    </location>
</feature>
<dbReference type="Gene3D" id="1.10.10.1210">
    <property type="entry name" value="MAGE homology domain, winged helix WH2 motif"/>
    <property type="match status" value="1"/>
</dbReference>
<dbReference type="EMBL" id="JASSZA010000023">
    <property type="protein sequence ID" value="KAK2082994.1"/>
    <property type="molecule type" value="Genomic_DNA"/>
</dbReference>
<dbReference type="Gene3D" id="1.10.10.1200">
    <property type="entry name" value="MAGE homology domain, winged helix WH1 motif"/>
    <property type="match status" value="1"/>
</dbReference>
<feature type="region of interest" description="Disordered" evidence="1">
    <location>
        <begin position="312"/>
        <end position="347"/>
    </location>
</feature>
<feature type="compositionally biased region" description="Basic and acidic residues" evidence="1">
    <location>
        <begin position="81"/>
        <end position="91"/>
    </location>
</feature>
<evidence type="ECO:0000259" key="2">
    <source>
        <dbReference type="PROSITE" id="PS50838"/>
    </source>
</evidence>
<keyword evidence="4" id="KW-1185">Reference proteome</keyword>
<dbReference type="PANTHER" id="PTHR11736:SF162">
    <property type="entry name" value="MELANOMA-ASSOCIATED ANTIGEN B4"/>
    <property type="match status" value="1"/>
</dbReference>
<feature type="compositionally biased region" description="Basic residues" evidence="1">
    <location>
        <begin position="1"/>
        <end position="18"/>
    </location>
</feature>
<feature type="compositionally biased region" description="Low complexity" evidence="1">
    <location>
        <begin position="92"/>
        <end position="102"/>
    </location>
</feature>
<name>A0ABQ9TE30_SAGOE</name>
<feature type="compositionally biased region" description="Polar residues" evidence="1">
    <location>
        <begin position="19"/>
        <end position="28"/>
    </location>
</feature>
<comment type="caution">
    <text evidence="3">The sequence shown here is derived from an EMBL/GenBank/DDBJ whole genome shotgun (WGS) entry which is preliminary data.</text>
</comment>
<feature type="region of interest" description="Disordered" evidence="1">
    <location>
        <begin position="60"/>
        <end position="105"/>
    </location>
</feature>
<feature type="compositionally biased region" description="Low complexity" evidence="1">
    <location>
        <begin position="338"/>
        <end position="347"/>
    </location>
</feature>
<protein>
    <submittedName>
        <fullName evidence="3">Melanoma-associated antigen B4</fullName>
    </submittedName>
</protein>
<gene>
    <name evidence="3" type="primary">MAGEB4</name>
    <name evidence="3" type="ORF">P7K49_038230</name>
</gene>
<reference evidence="3 4" key="1">
    <citation type="submission" date="2023-05" db="EMBL/GenBank/DDBJ databases">
        <title>B98-5 Cell Line De Novo Hybrid Assembly: An Optical Mapping Approach.</title>
        <authorList>
            <person name="Kananen K."/>
            <person name="Auerbach J.A."/>
            <person name="Kautto E."/>
            <person name="Blachly J.S."/>
        </authorList>
    </citation>
    <scope>NUCLEOTIDE SEQUENCE [LARGE SCALE GENOMIC DNA]</scope>
    <source>
        <strain evidence="3">B95-8</strain>
        <tissue evidence="3">Cell line</tissue>
    </source>
</reference>
<organism evidence="3 4">
    <name type="scientific">Saguinus oedipus</name>
    <name type="common">Cotton-top tamarin</name>
    <name type="synonym">Oedipomidas oedipus</name>
    <dbReference type="NCBI Taxonomy" id="9490"/>
    <lineage>
        <taxon>Eukaryota</taxon>
        <taxon>Metazoa</taxon>
        <taxon>Chordata</taxon>
        <taxon>Craniata</taxon>
        <taxon>Vertebrata</taxon>
        <taxon>Euteleostomi</taxon>
        <taxon>Mammalia</taxon>
        <taxon>Eutheria</taxon>
        <taxon>Euarchontoglires</taxon>
        <taxon>Primates</taxon>
        <taxon>Haplorrhini</taxon>
        <taxon>Platyrrhini</taxon>
        <taxon>Cebidae</taxon>
        <taxon>Callitrichinae</taxon>
        <taxon>Saguinus</taxon>
    </lineage>
</organism>
<dbReference type="PROSITE" id="PS50838">
    <property type="entry name" value="MAGE"/>
    <property type="match status" value="1"/>
</dbReference>
<dbReference type="InterPro" id="IPR002190">
    <property type="entry name" value="MHD_dom"/>
</dbReference>
<dbReference type="Pfam" id="PF01454">
    <property type="entry name" value="MAGE"/>
    <property type="match status" value="1"/>
</dbReference>
<evidence type="ECO:0000313" key="4">
    <source>
        <dbReference type="Proteomes" id="UP001266305"/>
    </source>
</evidence>
<dbReference type="SMART" id="SM01373">
    <property type="entry name" value="MAGE"/>
    <property type="match status" value="1"/>
</dbReference>
<evidence type="ECO:0000313" key="3">
    <source>
        <dbReference type="EMBL" id="KAK2082994.1"/>
    </source>
</evidence>
<dbReference type="InterPro" id="IPR037445">
    <property type="entry name" value="MAGE"/>
</dbReference>
<dbReference type="InterPro" id="IPR041898">
    <property type="entry name" value="MAGE_WH1"/>
</dbReference>
<dbReference type="Proteomes" id="UP001266305">
    <property type="component" value="Unassembled WGS sequence"/>
</dbReference>
<dbReference type="SMART" id="SM01392">
    <property type="entry name" value="MAGE_N"/>
    <property type="match status" value="1"/>
</dbReference>
<accession>A0ABQ9TE30</accession>
<proteinExistence type="predicted"/>
<dbReference type="PANTHER" id="PTHR11736">
    <property type="entry name" value="MELANOMA-ASSOCIATED ANTIGEN MAGE ANTIGEN"/>
    <property type="match status" value="1"/>
</dbReference>
<evidence type="ECO:0000256" key="1">
    <source>
        <dbReference type="SAM" id="MobiDB-lite"/>
    </source>
</evidence>
<dbReference type="InterPro" id="IPR041899">
    <property type="entry name" value="MAGE_WH2"/>
</dbReference>
<sequence>MPRGQKSKLRAREKRQRTRGQTQDTEVAQATAAEKEESHSSSSSVLGDIASSFPAAGILQKPQRALPTTGAAAMSCTGSDESDKSQGEEKASSSQASTSTESSIKDPITRKTKILVQFLLYKYKMKEPTTKAEMLKIISKKYKEHFPEIFRRASQRTELVFGLSLKEVNPTSHSYTLVSLLNPTNDGNDSSSWKYPRNGLLMPLLSVIFLNGNCASEEEIWEFLNVLGIYDGKRHIVFGDPRKLIYQDLVQEEYLEYKQVPNSDPPRYQFLWGPRAYAETSKMKVLEFLAKVNDTIPSNFPLLYEEALRDEEERAKARPRVAARRGTTAMTSAHSRDTSSSSSHPID</sequence>
<feature type="domain" description="MAGE" evidence="2">
    <location>
        <begin position="108"/>
        <end position="307"/>
    </location>
</feature>